<dbReference type="Pfam" id="PF17918">
    <property type="entry name" value="TetR_C_15"/>
    <property type="match status" value="1"/>
</dbReference>
<dbReference type="InterPro" id="IPR009057">
    <property type="entry name" value="Homeodomain-like_sf"/>
</dbReference>
<keyword evidence="3" id="KW-0804">Transcription</keyword>
<dbReference type="SUPFAM" id="SSF46689">
    <property type="entry name" value="Homeodomain-like"/>
    <property type="match status" value="1"/>
</dbReference>
<sequence>MTALLGLRTARRGVAPAHCPSSEASGGLGKRLIRCRIVFESSAANRGQKRTSGVQRRGQERRRAILDAAEALLAEQGYEAATLKAIGERAGIPTASMYHYFPDRHQVEAELLRRHMTELDTRITAMLEKPEAQTLREAVDAMIDVLCDYYRAHRSCTELWFTGRHQMLVELVRSFDDVQAERLWRHLVNRGLASADTPRLAVQLSFEVGNRLFDVAFRRTPQGDGATIGEARRLITAYLESYS</sequence>
<dbReference type="GO" id="GO:0000976">
    <property type="term" value="F:transcription cis-regulatory region binding"/>
    <property type="evidence" value="ECO:0007669"/>
    <property type="project" value="TreeGrafter"/>
</dbReference>
<dbReference type="AlphaFoldDB" id="A0A7U9Q4K6"/>
<dbReference type="PRINTS" id="PR00455">
    <property type="entry name" value="HTHTETR"/>
</dbReference>
<dbReference type="PROSITE" id="PS50977">
    <property type="entry name" value="HTH_TETR_2"/>
    <property type="match status" value="1"/>
</dbReference>
<protein>
    <submittedName>
        <fullName evidence="6">TetR family transcriptional regulator</fullName>
    </submittedName>
</protein>
<keyword evidence="1" id="KW-0805">Transcription regulation</keyword>
<proteinExistence type="predicted"/>
<name>A0A7U9Q4K6_9ACTN</name>
<accession>A0A7U9Q4K6</accession>
<dbReference type="PANTHER" id="PTHR30055:SF234">
    <property type="entry name" value="HTH-TYPE TRANSCRIPTIONAL REGULATOR BETI"/>
    <property type="match status" value="1"/>
</dbReference>
<evidence type="ECO:0000256" key="1">
    <source>
        <dbReference type="ARBA" id="ARBA00023015"/>
    </source>
</evidence>
<gene>
    <name evidence="6" type="ORF">OEIGOIKO_07390</name>
</gene>
<evidence type="ECO:0000256" key="4">
    <source>
        <dbReference type="PROSITE-ProRule" id="PRU00335"/>
    </source>
</evidence>
<dbReference type="GO" id="GO:0003700">
    <property type="term" value="F:DNA-binding transcription factor activity"/>
    <property type="evidence" value="ECO:0007669"/>
    <property type="project" value="TreeGrafter"/>
</dbReference>
<dbReference type="PANTHER" id="PTHR30055">
    <property type="entry name" value="HTH-TYPE TRANSCRIPTIONAL REGULATOR RUTR"/>
    <property type="match status" value="1"/>
</dbReference>
<dbReference type="InterPro" id="IPR041669">
    <property type="entry name" value="TetR_C_15"/>
</dbReference>
<dbReference type="EMBL" id="BHZC01000001">
    <property type="protein sequence ID" value="GCD39534.1"/>
    <property type="molecule type" value="Genomic_DNA"/>
</dbReference>
<keyword evidence="2 4" id="KW-0238">DNA-binding</keyword>
<evidence type="ECO:0000256" key="2">
    <source>
        <dbReference type="ARBA" id="ARBA00023125"/>
    </source>
</evidence>
<comment type="caution">
    <text evidence="6">The sequence shown here is derived from an EMBL/GenBank/DDBJ whole genome shotgun (WGS) entry which is preliminary data.</text>
</comment>
<dbReference type="OrthoDB" id="9816320at2"/>
<evidence type="ECO:0000313" key="6">
    <source>
        <dbReference type="EMBL" id="GCD39534.1"/>
    </source>
</evidence>
<feature type="DNA-binding region" description="H-T-H motif" evidence="4">
    <location>
        <begin position="82"/>
        <end position="101"/>
    </location>
</feature>
<evidence type="ECO:0000313" key="7">
    <source>
        <dbReference type="Proteomes" id="UP000287830"/>
    </source>
</evidence>
<feature type="domain" description="HTH tetR-type" evidence="5">
    <location>
        <begin position="59"/>
        <end position="119"/>
    </location>
</feature>
<dbReference type="Proteomes" id="UP000287830">
    <property type="component" value="Unassembled WGS sequence"/>
</dbReference>
<evidence type="ECO:0000256" key="3">
    <source>
        <dbReference type="ARBA" id="ARBA00023163"/>
    </source>
</evidence>
<organism evidence="6 7">
    <name type="scientific">Streptomyces chrestomyceticus JCM 4735</name>
    <dbReference type="NCBI Taxonomy" id="1306181"/>
    <lineage>
        <taxon>Bacteria</taxon>
        <taxon>Bacillati</taxon>
        <taxon>Actinomycetota</taxon>
        <taxon>Actinomycetes</taxon>
        <taxon>Kitasatosporales</taxon>
        <taxon>Streptomycetaceae</taxon>
        <taxon>Streptomyces</taxon>
    </lineage>
</organism>
<reference evidence="6 7" key="1">
    <citation type="submission" date="2018-11" db="EMBL/GenBank/DDBJ databases">
        <title>Whole genome sequence of Streptomyces chrestomyceticus NBRC 13444(T).</title>
        <authorList>
            <person name="Komaki H."/>
            <person name="Tamura T."/>
        </authorList>
    </citation>
    <scope>NUCLEOTIDE SEQUENCE [LARGE SCALE GENOMIC DNA]</scope>
    <source>
        <strain evidence="6 7">NBRC 13444</strain>
    </source>
</reference>
<dbReference type="InterPro" id="IPR001647">
    <property type="entry name" value="HTH_TetR"/>
</dbReference>
<dbReference type="Gene3D" id="1.10.357.10">
    <property type="entry name" value="Tetracycline Repressor, domain 2"/>
    <property type="match status" value="1"/>
</dbReference>
<dbReference type="InterPro" id="IPR050109">
    <property type="entry name" value="HTH-type_TetR-like_transc_reg"/>
</dbReference>
<dbReference type="Pfam" id="PF00440">
    <property type="entry name" value="TetR_N"/>
    <property type="match status" value="1"/>
</dbReference>
<evidence type="ECO:0000259" key="5">
    <source>
        <dbReference type="PROSITE" id="PS50977"/>
    </source>
</evidence>